<sequence length="75" mass="8778">VEAVDVLHENRVTPSTPNRLDEFFDLHLDWFQIPLELVEFADLPVKFSKESVRSKISHRSCRIFELIDGRLNGRV</sequence>
<accession>A0A382P0G4</accession>
<protein>
    <submittedName>
        <fullName evidence="1">Uncharacterized protein</fullName>
    </submittedName>
</protein>
<dbReference type="AlphaFoldDB" id="A0A382P0G4"/>
<organism evidence="1">
    <name type="scientific">marine metagenome</name>
    <dbReference type="NCBI Taxonomy" id="408172"/>
    <lineage>
        <taxon>unclassified sequences</taxon>
        <taxon>metagenomes</taxon>
        <taxon>ecological metagenomes</taxon>
    </lineage>
</organism>
<proteinExistence type="predicted"/>
<reference evidence="1" key="1">
    <citation type="submission" date="2018-05" db="EMBL/GenBank/DDBJ databases">
        <authorList>
            <person name="Lanie J.A."/>
            <person name="Ng W.-L."/>
            <person name="Kazmierczak K.M."/>
            <person name="Andrzejewski T.M."/>
            <person name="Davidsen T.M."/>
            <person name="Wayne K.J."/>
            <person name="Tettelin H."/>
            <person name="Glass J.I."/>
            <person name="Rusch D."/>
            <person name="Podicherti R."/>
            <person name="Tsui H.-C.T."/>
            <person name="Winkler M.E."/>
        </authorList>
    </citation>
    <scope>NUCLEOTIDE SEQUENCE</scope>
</reference>
<feature type="non-terminal residue" evidence="1">
    <location>
        <position position="1"/>
    </location>
</feature>
<dbReference type="EMBL" id="UINC01103592">
    <property type="protein sequence ID" value="SVC66095.1"/>
    <property type="molecule type" value="Genomic_DNA"/>
</dbReference>
<evidence type="ECO:0000313" key="1">
    <source>
        <dbReference type="EMBL" id="SVC66095.1"/>
    </source>
</evidence>
<name>A0A382P0G4_9ZZZZ</name>
<gene>
    <name evidence="1" type="ORF">METZ01_LOCUS318949</name>
</gene>